<dbReference type="InterPro" id="IPR008503">
    <property type="entry name" value="Asp_endopeptidase"/>
</dbReference>
<organism evidence="2 3">
    <name type="scientific">Neptunicella marina</name>
    <dbReference type="NCBI Taxonomy" id="2125989"/>
    <lineage>
        <taxon>Bacteria</taxon>
        <taxon>Pseudomonadati</taxon>
        <taxon>Pseudomonadota</taxon>
        <taxon>Gammaproteobacteria</taxon>
        <taxon>Alteromonadales</taxon>
        <taxon>Alteromonadaceae</taxon>
        <taxon>Neptunicella</taxon>
    </lineage>
</organism>
<protein>
    <submittedName>
        <fullName evidence="2">ATP-dependent zinc protease</fullName>
    </submittedName>
</protein>
<dbReference type="EMBL" id="JACNEP010000006">
    <property type="protein sequence ID" value="MBC3765960.1"/>
    <property type="molecule type" value="Genomic_DNA"/>
</dbReference>
<evidence type="ECO:0000259" key="1">
    <source>
        <dbReference type="Pfam" id="PF05618"/>
    </source>
</evidence>
<dbReference type="GO" id="GO:0006508">
    <property type="term" value="P:proteolysis"/>
    <property type="evidence" value="ECO:0007669"/>
    <property type="project" value="UniProtKB-KW"/>
</dbReference>
<evidence type="ECO:0000313" key="2">
    <source>
        <dbReference type="EMBL" id="MBC3765960.1"/>
    </source>
</evidence>
<gene>
    <name evidence="2" type="ORF">H8B19_08725</name>
</gene>
<keyword evidence="3" id="KW-1185">Reference proteome</keyword>
<keyword evidence="2" id="KW-0645">Protease</keyword>
<dbReference type="Proteomes" id="UP000601768">
    <property type="component" value="Unassembled WGS sequence"/>
</dbReference>
<dbReference type="Pfam" id="PF05618">
    <property type="entry name" value="Zn_protease"/>
    <property type="match status" value="1"/>
</dbReference>
<dbReference type="PANTHER" id="PTHR38037">
    <property type="entry name" value="ZN_PROTEASE DOMAIN-CONTAINING PROTEIN"/>
    <property type="match status" value="1"/>
</dbReference>
<feature type="domain" description="Retropepsin-like aspartic endopeptidase" evidence="1">
    <location>
        <begin position="8"/>
        <end position="143"/>
    </location>
</feature>
<sequence length="145" mass="16761">MQKMKTTLGWREWVALPDLELASIKAKVDTGAKTSCLHAFNLEPFEKDGENWIKIWLHPNQDDNETEHQCEARIIDQRSVRDSGGHEEIRYVVETTLELAGQCFPIELTLTNRDSMKFRMLLGRQAMLERFIVNPTASYLIKQPS</sequence>
<dbReference type="Gene3D" id="2.40.70.10">
    <property type="entry name" value="Acid Proteases"/>
    <property type="match status" value="1"/>
</dbReference>
<evidence type="ECO:0000313" key="3">
    <source>
        <dbReference type="Proteomes" id="UP000601768"/>
    </source>
</evidence>
<dbReference type="InterPro" id="IPR021109">
    <property type="entry name" value="Peptidase_aspartic_dom_sf"/>
</dbReference>
<keyword evidence="2" id="KW-0378">Hydrolase</keyword>
<accession>A0A8J6IU96</accession>
<proteinExistence type="predicted"/>
<reference evidence="2" key="2">
    <citation type="submission" date="2020-08" db="EMBL/GenBank/DDBJ databases">
        <authorList>
            <person name="Lai Q."/>
        </authorList>
    </citation>
    <scope>NUCLEOTIDE SEQUENCE</scope>
    <source>
        <strain evidence="2">S27-2</strain>
    </source>
</reference>
<dbReference type="GO" id="GO:0008233">
    <property type="term" value="F:peptidase activity"/>
    <property type="evidence" value="ECO:0007669"/>
    <property type="project" value="UniProtKB-KW"/>
</dbReference>
<dbReference type="AlphaFoldDB" id="A0A8J6IU96"/>
<name>A0A8J6IU96_9ALTE</name>
<reference evidence="2" key="1">
    <citation type="journal article" date="2018" name="Int. J. Syst. Evol. Microbiol.">
        <title>Neptunicella marina gen. nov., sp. nov., isolated from surface seawater.</title>
        <authorList>
            <person name="Liu X."/>
            <person name="Lai Q."/>
            <person name="Du Y."/>
            <person name="Zhang X."/>
            <person name="Liu Z."/>
            <person name="Sun F."/>
            <person name="Shao Z."/>
        </authorList>
    </citation>
    <scope>NUCLEOTIDE SEQUENCE</scope>
    <source>
        <strain evidence="2">S27-2</strain>
    </source>
</reference>
<dbReference type="PANTHER" id="PTHR38037:SF1">
    <property type="entry name" value="ATP-DEPENDENT ZINC PROTEASE DOMAIN-CONTAINING PROTEIN-RELATED"/>
    <property type="match status" value="1"/>
</dbReference>
<dbReference type="SUPFAM" id="SSF50630">
    <property type="entry name" value="Acid proteases"/>
    <property type="match status" value="1"/>
</dbReference>
<comment type="caution">
    <text evidence="2">The sequence shown here is derived from an EMBL/GenBank/DDBJ whole genome shotgun (WGS) entry which is preliminary data.</text>
</comment>